<protein>
    <submittedName>
        <fullName evidence="2">Uncharacterized protein</fullName>
    </submittedName>
</protein>
<evidence type="ECO:0000313" key="2">
    <source>
        <dbReference type="EMBL" id="ODS33088.1"/>
    </source>
</evidence>
<reference evidence="2 3" key="1">
    <citation type="submission" date="2016-07" db="EMBL/GenBank/DDBJ databases">
        <title>Draft genome of Scalindua rubra, obtained from a brine-seawater interface in the Red Sea, sheds light on salt adaptation in anammox bacteria.</title>
        <authorList>
            <person name="Speth D.R."/>
            <person name="Lagkouvardos I."/>
            <person name="Wang Y."/>
            <person name="Qian P.-Y."/>
            <person name="Dutilh B.E."/>
            <person name="Jetten M.S."/>
        </authorList>
    </citation>
    <scope>NUCLEOTIDE SEQUENCE [LARGE SCALE GENOMIC DNA]</scope>
    <source>
        <strain evidence="2">BSI-1</strain>
    </source>
</reference>
<comment type="caution">
    <text evidence="2">The sequence shown here is derived from an EMBL/GenBank/DDBJ whole genome shotgun (WGS) entry which is preliminary data.</text>
</comment>
<feature type="transmembrane region" description="Helical" evidence="1">
    <location>
        <begin position="73"/>
        <end position="93"/>
    </location>
</feature>
<organism evidence="2 3">
    <name type="scientific">Candidatus Scalindua rubra</name>
    <dbReference type="NCBI Taxonomy" id="1872076"/>
    <lineage>
        <taxon>Bacteria</taxon>
        <taxon>Pseudomonadati</taxon>
        <taxon>Planctomycetota</taxon>
        <taxon>Candidatus Brocadiia</taxon>
        <taxon>Candidatus Brocadiales</taxon>
        <taxon>Candidatus Scalinduaceae</taxon>
        <taxon>Candidatus Scalindua</taxon>
    </lineage>
</organism>
<sequence length="134" mass="14939">MNFVTHELLIIGQILACCSYTMGSYRLFGKRFGRFTLGCIMLGVVLDVSLAVFGATSDLGDNPEGMPWRHPLFSIAVVLATLGMLGYMVNLALLSVRRWREKAEWFLSGSQAVIWPSWVAGVTIFILNVFVGWF</sequence>
<feature type="transmembrane region" description="Helical" evidence="1">
    <location>
        <begin position="6"/>
        <end position="23"/>
    </location>
</feature>
<evidence type="ECO:0000256" key="1">
    <source>
        <dbReference type="SAM" id="Phobius"/>
    </source>
</evidence>
<dbReference type="EMBL" id="MAYW01000038">
    <property type="protein sequence ID" value="ODS33088.1"/>
    <property type="molecule type" value="Genomic_DNA"/>
</dbReference>
<accession>A0A1E3XBV7</accession>
<name>A0A1E3XBV7_9BACT</name>
<feature type="transmembrane region" description="Helical" evidence="1">
    <location>
        <begin position="113"/>
        <end position="133"/>
    </location>
</feature>
<dbReference type="Proteomes" id="UP000094056">
    <property type="component" value="Unassembled WGS sequence"/>
</dbReference>
<proteinExistence type="predicted"/>
<keyword evidence="1" id="KW-0812">Transmembrane</keyword>
<keyword evidence="1" id="KW-0472">Membrane</keyword>
<feature type="transmembrane region" description="Helical" evidence="1">
    <location>
        <begin position="35"/>
        <end position="53"/>
    </location>
</feature>
<keyword evidence="1" id="KW-1133">Transmembrane helix</keyword>
<evidence type="ECO:0000313" key="3">
    <source>
        <dbReference type="Proteomes" id="UP000094056"/>
    </source>
</evidence>
<gene>
    <name evidence="2" type="ORF">SCARUB_01787</name>
</gene>
<dbReference type="AlphaFoldDB" id="A0A1E3XBV7"/>